<dbReference type="GO" id="GO:0051781">
    <property type="term" value="P:positive regulation of cell division"/>
    <property type="evidence" value="ECO:0007669"/>
    <property type="project" value="UniProtKB-UniRule"/>
</dbReference>
<evidence type="ECO:0000256" key="17">
    <source>
        <dbReference type="PIRNR" id="PIRNR001787"/>
    </source>
</evidence>
<comment type="subcellular location">
    <subcellularLocation>
        <location evidence="2">Secreted</location>
        <location evidence="2">Extracellular space</location>
        <location evidence="2">Extracellular matrix</location>
    </subcellularLocation>
</comment>
<dbReference type="InterPro" id="IPR016319">
    <property type="entry name" value="TGF-beta"/>
</dbReference>
<reference evidence="22" key="1">
    <citation type="journal article" date="2006" name="Science">
        <title>Ancient noncoding elements conserved in the human genome.</title>
        <authorList>
            <person name="Venkatesh B."/>
            <person name="Kirkness E.F."/>
            <person name="Loh Y.H."/>
            <person name="Halpern A.L."/>
            <person name="Lee A.P."/>
            <person name="Johnson J."/>
            <person name="Dandona N."/>
            <person name="Viswanathan L.D."/>
            <person name="Tay A."/>
            <person name="Venter J.C."/>
            <person name="Strausberg R.L."/>
            <person name="Brenner S."/>
        </authorList>
    </citation>
    <scope>NUCLEOTIDE SEQUENCE [LARGE SCALE GENOMIC DNA]</scope>
</reference>
<dbReference type="InterPro" id="IPR001111">
    <property type="entry name" value="TGF-b_propeptide"/>
</dbReference>
<reference evidence="22" key="2">
    <citation type="journal article" date="2007" name="PLoS Biol.">
        <title>Survey sequencing and comparative analysis of the elephant shark (Callorhinchus milii) genome.</title>
        <authorList>
            <person name="Venkatesh B."/>
            <person name="Kirkness E.F."/>
            <person name="Loh Y.H."/>
            <person name="Halpern A.L."/>
            <person name="Lee A.P."/>
            <person name="Johnson J."/>
            <person name="Dandona N."/>
            <person name="Viswanathan L.D."/>
            <person name="Tay A."/>
            <person name="Venter J.C."/>
            <person name="Strausberg R.L."/>
            <person name="Brenner S."/>
        </authorList>
    </citation>
    <scope>NUCLEOTIDE SEQUENCE [LARGE SCALE GENOMIC DNA]</scope>
</reference>
<evidence type="ECO:0000256" key="19">
    <source>
        <dbReference type="RuleBase" id="RU000354"/>
    </source>
</evidence>
<dbReference type="CDD" id="cd19384">
    <property type="entry name" value="TGF_beta_TGFB1"/>
    <property type="match status" value="1"/>
</dbReference>
<dbReference type="GO" id="GO:0008083">
    <property type="term" value="F:growth factor activity"/>
    <property type="evidence" value="ECO:0007669"/>
    <property type="project" value="UniProtKB-UniRule"/>
</dbReference>
<dbReference type="GO" id="GO:0048731">
    <property type="term" value="P:system development"/>
    <property type="evidence" value="ECO:0007669"/>
    <property type="project" value="UniProtKB-ARBA"/>
</dbReference>
<evidence type="ECO:0000256" key="11">
    <source>
        <dbReference type="ARBA" id="ARBA00023246"/>
    </source>
</evidence>
<feature type="disulfide bond" description="Interchain" evidence="18">
    <location>
        <position position="368"/>
    </location>
</feature>
<comment type="function">
    <text evidence="12">Precursor of the Latency-associated peptide (LAP) and Transforming growth factor beta-2 (TGF-beta-2) chains, which constitute the regulatory and active subunit of TGF-beta-2, respectively.</text>
</comment>
<dbReference type="Gene3D" id="2.10.90.10">
    <property type="entry name" value="Cystine-knot cytokines"/>
    <property type="match status" value="1"/>
</dbReference>
<comment type="function">
    <text evidence="13">Multifunctional protein that regulates various processes such as angiogenesis and heart development. Activation into mature form follows different steps: following cleavage of the proprotein in the Golgi apparatus, Latency-associated peptide (LAP) and Transforming growth factor beta-2 (TGF-beta-2) chains remain non-covalently linked rendering TGF-beta-2 inactive during storage in extracellular matrix. At the same time, LAP chain interacts with 'milieu molecules', such as LTBP1 and LRRC32/GARP, that control activation of TGF-beta-2 and maintain it in a latent state during storage in extracellular milieus. Once activated following release of LAP, TGF-beta-2 acts by binding to TGF-beta receptors (TGFBR1 and TGFBR2), which transduce signal.</text>
</comment>
<dbReference type="InterPro" id="IPR015615">
    <property type="entry name" value="TGF-beta-rel"/>
</dbReference>
<dbReference type="PIRSF" id="PIRSF001787">
    <property type="entry name" value="TGF-beta"/>
    <property type="match status" value="1"/>
</dbReference>
<evidence type="ECO:0000256" key="4">
    <source>
        <dbReference type="ARBA" id="ARBA00022525"/>
    </source>
</evidence>
<dbReference type="PROSITE" id="PS00250">
    <property type="entry name" value="TGF_BETA_1"/>
    <property type="match status" value="1"/>
</dbReference>
<evidence type="ECO:0000313" key="22">
    <source>
        <dbReference type="Proteomes" id="UP000314986"/>
    </source>
</evidence>
<dbReference type="GO" id="GO:0005160">
    <property type="term" value="F:transforming growth factor beta receptor binding"/>
    <property type="evidence" value="ECO:0007669"/>
    <property type="project" value="InterPro"/>
</dbReference>
<evidence type="ECO:0000256" key="1">
    <source>
        <dbReference type="ARBA" id="ARBA00003972"/>
    </source>
</evidence>
<keyword evidence="7 17" id="KW-0732">Signal</keyword>
<dbReference type="SMART" id="SM00204">
    <property type="entry name" value="TGFB"/>
    <property type="match status" value="1"/>
</dbReference>
<comment type="function">
    <text evidence="1">Transforming growth factor beta-3 proprotein: Precursor of the Latency-associated peptide (LAP) and Transforming growth factor beta-3 (TGF-beta-3) chains, which constitute the regulatory and active subunit of TGF-beta-3, respectively.</text>
</comment>
<dbReference type="GO" id="GO:0042127">
    <property type="term" value="P:regulation of cell population proliferation"/>
    <property type="evidence" value="ECO:0007669"/>
    <property type="project" value="TreeGrafter"/>
</dbReference>
<evidence type="ECO:0000256" key="13">
    <source>
        <dbReference type="ARBA" id="ARBA00045470"/>
    </source>
</evidence>
<dbReference type="Gene3D" id="2.60.120.970">
    <property type="match status" value="1"/>
</dbReference>
<comment type="function">
    <text evidence="16">Transforming growth factor beta-3: Multifunctional protein that regulates embryogenesis and cell differentiation and is required in various processes such as secondary palate development. Activation into mature form follows different steps: following cleavage of the proprotein in the Golgi apparatus, Latency-associated peptide (LAP) and Transforming growth factor beta-3 (TGF-beta-3) chains remain non-covalently linked rendering TGF-beta-3 inactive during storage in extracellular matrix. At the same time, LAP chain interacts with 'milieu molecules', such as LTBP1 and LRRC32/GARP that control activation of TGF-beta-3 and maintain it in a latent state during storage in extracellular milieus. TGF-beta-3 is released from LAP by integrins: integrin-binding results in distortion of the LAP chain and subsequent release of the active TGF-beta-3. Once activated following release of LAP, TGF-beta-3 acts by binding to TGF-beta receptors (TGFBR1 and TGFBR2), which transduce signal.</text>
</comment>
<dbReference type="InterPro" id="IPR003940">
    <property type="entry name" value="TGFb2"/>
</dbReference>
<evidence type="ECO:0000256" key="16">
    <source>
        <dbReference type="ARBA" id="ARBA00046153"/>
    </source>
</evidence>
<dbReference type="GeneTree" id="ENSGT00940000157390"/>
<dbReference type="Proteomes" id="UP000314986">
    <property type="component" value="Unassembled WGS sequence"/>
</dbReference>
<proteinExistence type="inferred from homology"/>
<dbReference type="Pfam" id="PF00019">
    <property type="entry name" value="TGF_beta"/>
    <property type="match status" value="1"/>
</dbReference>
<evidence type="ECO:0000256" key="15">
    <source>
        <dbReference type="ARBA" id="ARBA00045988"/>
    </source>
</evidence>
<feature type="disulfide bond" evidence="18">
    <location>
        <begin position="298"/>
        <end position="307"/>
    </location>
</feature>
<feature type="domain" description="TGF-beta family profile" evidence="20">
    <location>
        <begin position="288"/>
        <end position="403"/>
    </location>
</feature>
<sequence>MSLFALVAWLSCARGLAALSTCQTLDMEMYRLRRIEAIRGQILSKLQLSSAPEPSDLPDEVPTEVMVLYNSTREVIREQARLQVSVCESEHSEVEYYAKEMYRLDSQSASQNILLYNPYFRLLHFDVSGLERNFSSLFRAQFRVFRLQHQKARVSEQRIELYQVLKGRDPASPTQRYIESRVVRPRSRGEWLSFDVTHTVRDWLLHRDRNLGLKLSVHCPCCTFIPLTNSIVPNKSEELEVRFAGIVEDLFKEFKRVRMRADYRMKTPHLLFTFLPPSRLNPRSGKSRGKRAVPGGACSRNVREECCLRNLYVDFRKDLGWKWIHEPKGYRANLCAGPCPYLWSSDTMHGKVLNLYSSRNPQASPAPCCVAQDLNPLAVVYYVGRTAKVAQLSDMSVKTCQCR</sequence>
<name>A0A4W3GUE5_CALMI</name>
<keyword evidence="4 17" id="KW-0964">Secreted</keyword>
<protein>
    <recommendedName>
        <fullName evidence="17">Transforming growth factor beta</fullName>
    </recommendedName>
</protein>
<reference evidence="21" key="5">
    <citation type="submission" date="2025-09" db="UniProtKB">
        <authorList>
            <consortium name="Ensembl"/>
        </authorList>
    </citation>
    <scope>IDENTIFICATION</scope>
</reference>
<dbReference type="GO" id="GO:0005125">
    <property type="term" value="F:cytokine activity"/>
    <property type="evidence" value="ECO:0007669"/>
    <property type="project" value="TreeGrafter"/>
</dbReference>
<feature type="signal peptide" evidence="17">
    <location>
        <begin position="1"/>
        <end position="18"/>
    </location>
</feature>
<keyword evidence="22" id="KW-1185">Reference proteome</keyword>
<evidence type="ECO:0000256" key="18">
    <source>
        <dbReference type="PIRSR" id="PIRSR001787-1"/>
    </source>
</evidence>
<evidence type="ECO:0000259" key="20">
    <source>
        <dbReference type="PROSITE" id="PS51362"/>
    </source>
</evidence>
<evidence type="ECO:0000313" key="21">
    <source>
        <dbReference type="Ensembl" id="ENSCMIP00000007186.1"/>
    </source>
</evidence>
<feature type="disulfide bond" evidence="18">
    <location>
        <begin position="335"/>
        <end position="400"/>
    </location>
</feature>
<accession>A0A4W3GUE5</accession>
<reference evidence="22" key="3">
    <citation type="journal article" date="2014" name="Nature">
        <title>Elephant shark genome provides unique insights into gnathostome evolution.</title>
        <authorList>
            <consortium name="International Elephant Shark Genome Sequencing Consortium"/>
            <person name="Venkatesh B."/>
            <person name="Lee A.P."/>
            <person name="Ravi V."/>
            <person name="Maurya A.K."/>
            <person name="Lian M.M."/>
            <person name="Swann J.B."/>
            <person name="Ohta Y."/>
            <person name="Flajnik M.F."/>
            <person name="Sutoh Y."/>
            <person name="Kasahara M."/>
            <person name="Hoon S."/>
            <person name="Gangu V."/>
            <person name="Roy S.W."/>
            <person name="Irimia M."/>
            <person name="Korzh V."/>
            <person name="Kondrychyn I."/>
            <person name="Lim Z.W."/>
            <person name="Tay B.H."/>
            <person name="Tohari S."/>
            <person name="Kong K.W."/>
            <person name="Ho S."/>
            <person name="Lorente-Galdos B."/>
            <person name="Quilez J."/>
            <person name="Marques-Bonet T."/>
            <person name="Raney B.J."/>
            <person name="Ingham P.W."/>
            <person name="Tay A."/>
            <person name="Hillier L.W."/>
            <person name="Minx P."/>
            <person name="Boehm T."/>
            <person name="Wilson R.K."/>
            <person name="Brenner S."/>
            <person name="Warren W.C."/>
        </authorList>
    </citation>
    <scope>NUCLEOTIDE SEQUENCE [LARGE SCALE GENOMIC DNA]</scope>
</reference>
<dbReference type="PRINTS" id="PR01423">
    <property type="entry name" value="TGFBETA"/>
</dbReference>
<feature type="disulfide bond" evidence="18">
    <location>
        <begin position="306"/>
        <end position="369"/>
    </location>
</feature>
<dbReference type="PROSITE" id="PS51362">
    <property type="entry name" value="TGF_BETA_2"/>
    <property type="match status" value="1"/>
</dbReference>
<dbReference type="GO" id="GO:0009887">
    <property type="term" value="P:animal organ morphogenesis"/>
    <property type="evidence" value="ECO:0007669"/>
    <property type="project" value="UniProtKB-ARBA"/>
</dbReference>
<comment type="similarity">
    <text evidence="3 17 19">Belongs to the TGF-beta family.</text>
</comment>
<dbReference type="SUPFAM" id="SSF57501">
    <property type="entry name" value="Cystine-knot cytokines"/>
    <property type="match status" value="1"/>
</dbReference>
<comment type="function">
    <text evidence="15">Required to maintain the Transforming growth factor beta-3 (TGF-beta-3) chain in a latent state during storage in extracellular matrix. Associates non-covalently with TGF-beta-3 and regulates its activation via interaction with 'milieu molecules', such as LTBP1 and LRRC32/GARP, that control activation of TGF-beta-3. Interaction with integrins results in distortion of the Latency-associated peptide chain and subsequent release of the active TGF-beta-3.</text>
</comment>
<dbReference type="Ensembl" id="ENSCMIT00000007409.1">
    <property type="protein sequence ID" value="ENSCMIP00000007186.1"/>
    <property type="gene ID" value="ENSCMIG00000003987.1"/>
</dbReference>
<dbReference type="FunFam" id="2.60.120.970:FF:000006">
    <property type="entry name" value="Transforming growth factor beta"/>
    <property type="match status" value="1"/>
</dbReference>
<evidence type="ECO:0000256" key="10">
    <source>
        <dbReference type="ARBA" id="ARBA00023180"/>
    </source>
</evidence>
<dbReference type="AlphaFoldDB" id="A0A4W3GUE5"/>
<evidence type="ECO:0000256" key="2">
    <source>
        <dbReference type="ARBA" id="ARBA00004498"/>
    </source>
</evidence>
<feature type="chain" id="PRO_5021524392" description="Transforming growth factor beta" evidence="17">
    <location>
        <begin position="19"/>
        <end position="403"/>
    </location>
</feature>
<keyword evidence="8 17" id="KW-0339">Growth factor</keyword>
<evidence type="ECO:0000256" key="3">
    <source>
        <dbReference type="ARBA" id="ARBA00006656"/>
    </source>
</evidence>
<evidence type="ECO:0000256" key="9">
    <source>
        <dbReference type="ARBA" id="ARBA00023157"/>
    </source>
</evidence>
<dbReference type="PANTHER" id="PTHR11848">
    <property type="entry name" value="TGF-BETA FAMILY"/>
    <property type="match status" value="1"/>
</dbReference>
<keyword evidence="5" id="KW-0272">Extracellular matrix</keyword>
<comment type="function">
    <text evidence="14">Required to maintain the Transforming growth factor beta-2 (TGF-beta-2) chain in a latent state during storage in extracellular matrix. Associates non-covalently with TGF-beta-2 and regulates its activation via interaction with 'milieu molecules', such as LTBP1 and LRRC32/GARP, that control activation of TGF-beta-2.</text>
</comment>
<feature type="disulfide bond" evidence="18">
    <location>
        <begin position="339"/>
        <end position="402"/>
    </location>
</feature>
<keyword evidence="6" id="KW-0165">Cleavage on pair of basic residues</keyword>
<dbReference type="InterPro" id="IPR017948">
    <property type="entry name" value="TGFb_CS"/>
</dbReference>
<dbReference type="InterPro" id="IPR001839">
    <property type="entry name" value="TGF-b_C"/>
</dbReference>
<comment type="subunit">
    <text evidence="17">Homodimer; disulfide-linked.</text>
</comment>
<dbReference type="GO" id="GO:0005615">
    <property type="term" value="C:extracellular space"/>
    <property type="evidence" value="ECO:0007669"/>
    <property type="project" value="UniProtKB-UniRule"/>
</dbReference>
<reference evidence="21" key="4">
    <citation type="submission" date="2025-08" db="UniProtKB">
        <authorList>
            <consortium name="Ensembl"/>
        </authorList>
    </citation>
    <scope>IDENTIFICATION</scope>
</reference>
<evidence type="ECO:0000256" key="14">
    <source>
        <dbReference type="ARBA" id="ARBA00045656"/>
    </source>
</evidence>
<dbReference type="PRINTS" id="PR01425">
    <property type="entry name" value="TGFBETA2"/>
</dbReference>
<dbReference type="InterPro" id="IPR029034">
    <property type="entry name" value="Cystine-knot_cytokine"/>
</dbReference>
<dbReference type="FunFam" id="2.10.90.10:FF:000004">
    <property type="entry name" value="Transforming growth factor beta"/>
    <property type="match status" value="1"/>
</dbReference>
<keyword evidence="11 17" id="KW-0497">Mitogen</keyword>
<organism evidence="21 22">
    <name type="scientific">Callorhinchus milii</name>
    <name type="common">Ghost shark</name>
    <dbReference type="NCBI Taxonomy" id="7868"/>
    <lineage>
        <taxon>Eukaryota</taxon>
        <taxon>Metazoa</taxon>
        <taxon>Chordata</taxon>
        <taxon>Craniata</taxon>
        <taxon>Vertebrata</taxon>
        <taxon>Chondrichthyes</taxon>
        <taxon>Holocephali</taxon>
        <taxon>Chimaeriformes</taxon>
        <taxon>Callorhinchidae</taxon>
        <taxon>Callorhinchus</taxon>
    </lineage>
</organism>
<evidence type="ECO:0000256" key="6">
    <source>
        <dbReference type="ARBA" id="ARBA00022685"/>
    </source>
</evidence>
<evidence type="ECO:0000256" key="5">
    <source>
        <dbReference type="ARBA" id="ARBA00022530"/>
    </source>
</evidence>
<dbReference type="GO" id="GO:0007179">
    <property type="term" value="P:transforming growth factor beta receptor signaling pathway"/>
    <property type="evidence" value="ECO:0007669"/>
    <property type="project" value="TreeGrafter"/>
</dbReference>
<dbReference type="GO" id="GO:0009888">
    <property type="term" value="P:tissue development"/>
    <property type="evidence" value="ECO:0007669"/>
    <property type="project" value="UniProtKB-ARBA"/>
</dbReference>
<dbReference type="Pfam" id="PF00688">
    <property type="entry name" value="TGFb_propeptide"/>
    <property type="match status" value="1"/>
</dbReference>
<keyword evidence="9 18" id="KW-1015">Disulfide bond</keyword>
<keyword evidence="10" id="KW-0325">Glycoprotein</keyword>
<evidence type="ECO:0000256" key="7">
    <source>
        <dbReference type="ARBA" id="ARBA00022729"/>
    </source>
</evidence>
<evidence type="ECO:0000256" key="12">
    <source>
        <dbReference type="ARBA" id="ARBA00034081"/>
    </source>
</evidence>
<dbReference type="PANTHER" id="PTHR11848:SF141">
    <property type="entry name" value="TRANSFORMING GROWTH FACTOR BETA-2 PROPROTEIN"/>
    <property type="match status" value="1"/>
</dbReference>
<evidence type="ECO:0000256" key="8">
    <source>
        <dbReference type="ARBA" id="ARBA00023030"/>
    </source>
</evidence>